<accession>A0A8J8NYF9</accession>
<keyword evidence="6" id="KW-1185">Reference proteome</keyword>
<feature type="domain" description="Glycosyl hydrolase family 31 C-terminal" evidence="4">
    <location>
        <begin position="544"/>
        <end position="623"/>
    </location>
</feature>
<dbReference type="GO" id="GO:0004553">
    <property type="term" value="F:hydrolase activity, hydrolyzing O-glycosyl compounds"/>
    <property type="evidence" value="ECO:0007669"/>
    <property type="project" value="InterPro"/>
</dbReference>
<dbReference type="SUPFAM" id="SSF51011">
    <property type="entry name" value="Glycosyl hydrolase domain"/>
    <property type="match status" value="1"/>
</dbReference>
<dbReference type="InterPro" id="IPR048395">
    <property type="entry name" value="Glyco_hydro_31_C"/>
</dbReference>
<evidence type="ECO:0000259" key="3">
    <source>
        <dbReference type="Pfam" id="PF01055"/>
    </source>
</evidence>
<organism evidence="5 6">
    <name type="scientific">Halteria grandinella</name>
    <dbReference type="NCBI Taxonomy" id="5974"/>
    <lineage>
        <taxon>Eukaryota</taxon>
        <taxon>Sar</taxon>
        <taxon>Alveolata</taxon>
        <taxon>Ciliophora</taxon>
        <taxon>Intramacronucleata</taxon>
        <taxon>Spirotrichea</taxon>
        <taxon>Stichotrichia</taxon>
        <taxon>Sporadotrichida</taxon>
        <taxon>Halteriidae</taxon>
        <taxon>Halteria</taxon>
    </lineage>
</organism>
<evidence type="ECO:0000256" key="1">
    <source>
        <dbReference type="ARBA" id="ARBA00007806"/>
    </source>
</evidence>
<dbReference type="Pfam" id="PF01055">
    <property type="entry name" value="Glyco_hydro_31_2nd"/>
    <property type="match status" value="1"/>
</dbReference>
<dbReference type="Gene3D" id="3.20.20.80">
    <property type="entry name" value="Glycosidases"/>
    <property type="match status" value="1"/>
</dbReference>
<reference evidence="5" key="1">
    <citation type="submission" date="2019-06" db="EMBL/GenBank/DDBJ databases">
        <authorList>
            <person name="Zheng W."/>
        </authorList>
    </citation>
    <scope>NUCLEOTIDE SEQUENCE</scope>
    <source>
        <strain evidence="5">QDHG01</strain>
    </source>
</reference>
<keyword evidence="2" id="KW-0378">Hydrolase</keyword>
<evidence type="ECO:0000313" key="6">
    <source>
        <dbReference type="Proteomes" id="UP000785679"/>
    </source>
</evidence>
<dbReference type="NCBIfam" id="NF007746">
    <property type="entry name" value="PRK10426.1"/>
    <property type="match status" value="1"/>
</dbReference>
<evidence type="ECO:0000256" key="2">
    <source>
        <dbReference type="RuleBase" id="RU361185"/>
    </source>
</evidence>
<dbReference type="EMBL" id="RRYP01004744">
    <property type="protein sequence ID" value="TNV82620.1"/>
    <property type="molecule type" value="Genomic_DNA"/>
</dbReference>
<dbReference type="GO" id="GO:0005975">
    <property type="term" value="P:carbohydrate metabolic process"/>
    <property type="evidence" value="ECO:0007669"/>
    <property type="project" value="InterPro"/>
</dbReference>
<keyword evidence="2" id="KW-0326">Glycosidase</keyword>
<evidence type="ECO:0000259" key="4">
    <source>
        <dbReference type="Pfam" id="PF21365"/>
    </source>
</evidence>
<dbReference type="InterPro" id="IPR013780">
    <property type="entry name" value="Glyco_hydro_b"/>
</dbReference>
<dbReference type="Proteomes" id="UP000785679">
    <property type="component" value="Unassembled WGS sequence"/>
</dbReference>
<dbReference type="InterPro" id="IPR017853">
    <property type="entry name" value="GH"/>
</dbReference>
<sequence length="660" mass="75083">MHCSLDTSYQQGLKVYGEISLPNGKSVPFNFTLELSSQSNQMLRLYANIDSSSLQDVNYLQVNFESNDKEEIYGMGLQYTVWNFKGLRVPVISSEGGVGRGLQPLTEFLNIANSNQGGNNMTTYAPAFSFISNQNRGMIFNTHTIGYADYTQDNQTQFLFWHAIEIEGFLFVGENPKALVTQLSVISGRMRPLPDWVLNGVIVGLQGGQESVVKKYNILKENGVPIAAVWMQDWVGTKEFPEGVRLLWNWKLNRAFYPNWDSMIANWTKDGTKAMIYINPYFANLTDASIERNLFAEGDRMGYFIKNKEGTTYMIKSVSIEFAMIDLTNPLARGWMKSIIKDNLIIEGQSYGWMHDFGEYTPFDIKLFNGMDPVQFHNQFPYEWAKINREAEQESGAIGSEIVAFMRSGSTLSPKYCDLFWMGDQLPTYDKYDGLQSAMMGLLNGGLSGMSLGHSDIGGYTSMNASLFGESFAIYRNKELLLRWIEMSTYSDVVMRSHPSNKPLLNYQTFSDNETAQFFAFFGQQHIKLAAYKKSLINEAATTGVPVTRSLFMNYPKDDYGRKVVDQFMLGDSILMAPIFKEKQQFRTLYLPEGQWRHIWTNVTYKGPQNVTVYAPLGEPAVFFLANWKESATHFQAILSIPKLIIEKTQLNEHRSELLI</sequence>
<protein>
    <recommendedName>
        <fullName evidence="7">Alpha-glucosidase</fullName>
    </recommendedName>
</protein>
<dbReference type="InterPro" id="IPR044112">
    <property type="entry name" value="YihQ_TIM-like"/>
</dbReference>
<dbReference type="SUPFAM" id="SSF51445">
    <property type="entry name" value="(Trans)glycosidases"/>
    <property type="match status" value="1"/>
</dbReference>
<dbReference type="Pfam" id="PF21365">
    <property type="entry name" value="Glyco_hydro_31_3rd"/>
    <property type="match status" value="1"/>
</dbReference>
<gene>
    <name evidence="5" type="ORF">FGO68_gene3909</name>
</gene>
<dbReference type="CDD" id="cd06594">
    <property type="entry name" value="GH31_glucosidase_YihQ"/>
    <property type="match status" value="1"/>
</dbReference>
<dbReference type="OrthoDB" id="440381at2759"/>
<feature type="domain" description="Glycoside hydrolase family 31 TIM barrel" evidence="3">
    <location>
        <begin position="209"/>
        <end position="501"/>
    </location>
</feature>
<evidence type="ECO:0000313" key="5">
    <source>
        <dbReference type="EMBL" id="TNV82620.1"/>
    </source>
</evidence>
<dbReference type="InterPro" id="IPR052990">
    <property type="entry name" value="Sulfoquinovosidase_GH31"/>
</dbReference>
<dbReference type="Gene3D" id="2.60.40.1180">
    <property type="entry name" value="Golgi alpha-mannosidase II"/>
    <property type="match status" value="1"/>
</dbReference>
<comment type="similarity">
    <text evidence="1 2">Belongs to the glycosyl hydrolase 31 family.</text>
</comment>
<proteinExistence type="inferred from homology"/>
<dbReference type="PANTHER" id="PTHR46959:SF2">
    <property type="entry name" value="SULFOQUINOVOSIDASE"/>
    <property type="match status" value="1"/>
</dbReference>
<name>A0A8J8NYF9_HALGN</name>
<comment type="caution">
    <text evidence="5">The sequence shown here is derived from an EMBL/GenBank/DDBJ whole genome shotgun (WGS) entry which is preliminary data.</text>
</comment>
<dbReference type="Gene3D" id="2.60.40.1760">
    <property type="entry name" value="glycosyl hydrolase (family 31)"/>
    <property type="match status" value="1"/>
</dbReference>
<dbReference type="PANTHER" id="PTHR46959">
    <property type="entry name" value="SULFOQUINOVOSIDASE"/>
    <property type="match status" value="1"/>
</dbReference>
<dbReference type="InterPro" id="IPR000322">
    <property type="entry name" value="Glyco_hydro_31_TIM"/>
</dbReference>
<evidence type="ECO:0008006" key="7">
    <source>
        <dbReference type="Google" id="ProtNLM"/>
    </source>
</evidence>
<dbReference type="AlphaFoldDB" id="A0A8J8NYF9"/>